<gene>
    <name evidence="1" type="ORF">WKI58_19090</name>
</gene>
<accession>A0ACC6QJL7</accession>
<keyword evidence="2" id="KW-1185">Reference proteome</keyword>
<proteinExistence type="predicted"/>
<evidence type="ECO:0000313" key="1">
    <source>
        <dbReference type="EMBL" id="MEJ8658598.1"/>
    </source>
</evidence>
<organism evidence="1 2">
    <name type="scientific">Streptomyces pratisoli</name>
    <dbReference type="NCBI Taxonomy" id="3139917"/>
    <lineage>
        <taxon>Bacteria</taxon>
        <taxon>Bacillati</taxon>
        <taxon>Actinomycetota</taxon>
        <taxon>Actinomycetes</taxon>
        <taxon>Kitasatosporales</taxon>
        <taxon>Streptomycetaceae</taxon>
        <taxon>Streptomyces</taxon>
    </lineage>
</organism>
<name>A0ACC6QJL7_9ACTN</name>
<protein>
    <submittedName>
        <fullName evidence="1">Uncharacterized protein</fullName>
    </submittedName>
</protein>
<reference evidence="1" key="1">
    <citation type="submission" date="2024-03" db="EMBL/GenBank/DDBJ databases">
        <title>Novel Streptomyces species of biotechnological and ecological value are a feature of Machair soil.</title>
        <authorList>
            <person name="Prole J.R."/>
            <person name="Goodfellow M."/>
            <person name="Allenby N."/>
            <person name="Ward A.C."/>
        </authorList>
    </citation>
    <scope>NUCLEOTIDE SEQUENCE</scope>
    <source>
        <strain evidence="1">MS1.AVA.4</strain>
    </source>
</reference>
<evidence type="ECO:0000313" key="2">
    <source>
        <dbReference type="Proteomes" id="UP001375539"/>
    </source>
</evidence>
<dbReference type="Proteomes" id="UP001375539">
    <property type="component" value="Unassembled WGS sequence"/>
</dbReference>
<sequence length="135" mass="14836">MNSSSTSPVSSDGPNPLAPPAPQTGVRVWERRPVHPEASLPRPYSPGELTQTPLYVQLVAEWRARGAMLPGARDLQWDRLASSRAFEEDTQRTLCMLRLERDPAPPVPGNEAEMGSGRRGRPVPPNAVGRLPRPR</sequence>
<dbReference type="EMBL" id="JBBKAI010000002">
    <property type="protein sequence ID" value="MEJ8658598.1"/>
    <property type="molecule type" value="Genomic_DNA"/>
</dbReference>
<comment type="caution">
    <text evidence="1">The sequence shown here is derived from an EMBL/GenBank/DDBJ whole genome shotgun (WGS) entry which is preliminary data.</text>
</comment>